<reference evidence="2" key="1">
    <citation type="submission" date="2020-02" db="EMBL/GenBank/DDBJ databases">
        <authorList>
            <person name="Meier V. D."/>
        </authorList>
    </citation>
    <scope>NUCLEOTIDE SEQUENCE</scope>
    <source>
        <strain evidence="2">AVDCRST_MAG49</strain>
    </source>
</reference>
<feature type="region of interest" description="Disordered" evidence="1">
    <location>
        <begin position="1"/>
        <end position="49"/>
    </location>
</feature>
<feature type="compositionally biased region" description="Basic and acidic residues" evidence="1">
    <location>
        <begin position="1"/>
        <end position="10"/>
    </location>
</feature>
<accession>A0A6J4TZC7</accession>
<dbReference type="AlphaFoldDB" id="A0A6J4TZC7"/>
<evidence type="ECO:0000256" key="1">
    <source>
        <dbReference type="SAM" id="MobiDB-lite"/>
    </source>
</evidence>
<name>A0A6J4TZC7_9BACT</name>
<dbReference type="EMBL" id="CADCWG010000017">
    <property type="protein sequence ID" value="CAA9535857.1"/>
    <property type="molecule type" value="Genomic_DNA"/>
</dbReference>
<evidence type="ECO:0000313" key="2">
    <source>
        <dbReference type="EMBL" id="CAA9535857.1"/>
    </source>
</evidence>
<organism evidence="2">
    <name type="scientific">uncultured Thermomicrobiales bacterium</name>
    <dbReference type="NCBI Taxonomy" id="1645740"/>
    <lineage>
        <taxon>Bacteria</taxon>
        <taxon>Pseudomonadati</taxon>
        <taxon>Thermomicrobiota</taxon>
        <taxon>Thermomicrobia</taxon>
        <taxon>Thermomicrobiales</taxon>
        <taxon>environmental samples</taxon>
    </lineage>
</organism>
<feature type="compositionally biased region" description="Basic and acidic residues" evidence="1">
    <location>
        <begin position="20"/>
        <end position="40"/>
    </location>
</feature>
<protein>
    <submittedName>
        <fullName evidence="2">Uncharacterized protein</fullName>
    </submittedName>
</protein>
<gene>
    <name evidence="2" type="ORF">AVDCRST_MAG49-212</name>
</gene>
<sequence length="82" mass="8447">MDRTGHRAEGAARPWSDGPDPPRRLQSRPKEPTSRGHPPGDRAACSRNAGGAARCARGIGHGGGYTRAAIRVAVVPGGSPGR</sequence>
<proteinExistence type="predicted"/>